<dbReference type="NCBIfam" id="TIGR04294">
    <property type="entry name" value="pre_pil_HX9DG"/>
    <property type="match status" value="1"/>
</dbReference>
<dbReference type="InterPro" id="IPR011453">
    <property type="entry name" value="DUF1559"/>
</dbReference>
<dbReference type="Pfam" id="PF13828">
    <property type="entry name" value="DUF4190"/>
    <property type="match status" value="1"/>
</dbReference>
<feature type="transmembrane region" description="Helical" evidence="1">
    <location>
        <begin position="103"/>
        <end position="122"/>
    </location>
</feature>
<dbReference type="OrthoDB" id="285651at2"/>
<dbReference type="Pfam" id="PF07596">
    <property type="entry name" value="SBP_bac_10"/>
    <property type="match status" value="1"/>
</dbReference>
<keyword evidence="1" id="KW-1133">Transmembrane helix</keyword>
<feature type="transmembrane region" description="Helical" evidence="1">
    <location>
        <begin position="62"/>
        <end position="91"/>
    </location>
</feature>
<evidence type="ECO:0000313" key="5">
    <source>
        <dbReference type="Proteomes" id="UP000186309"/>
    </source>
</evidence>
<dbReference type="InterPro" id="IPR045584">
    <property type="entry name" value="Pilin-like"/>
</dbReference>
<dbReference type="InterPro" id="IPR025241">
    <property type="entry name" value="DUF4190"/>
</dbReference>
<keyword evidence="1" id="KW-0812">Transmembrane</keyword>
<feature type="domain" description="DUF4190" evidence="3">
    <location>
        <begin position="62"/>
        <end position="120"/>
    </location>
</feature>
<gene>
    <name evidence="4" type="ORF">BSF38_03521</name>
</gene>
<dbReference type="Proteomes" id="UP000186309">
    <property type="component" value="Chromosome"/>
</dbReference>
<evidence type="ECO:0000313" key="4">
    <source>
        <dbReference type="EMBL" id="APW61989.1"/>
    </source>
</evidence>
<sequence>MSIFVTCECGRRFEMPDEFAGLCVRCPGCGDGVAAPEPELATSPEVLFIGDEPEPTATSLKAVVSLVLGSLFFFACLSGLPAILLGSYALLEIGRSQGRLRGRVMAIAGIVLGMIGCLYTFSIGDAARPLARRAQCLNNLKYIALAVYNYNGDNGHLPAAAITDKDGNPLLSWRVAILPFLEEGDLYAKFHLDEPWDSPHNFALLDSMPSVYACPSDESLKPRTTGYLAVVGPGAAFEPDFKPVRFEDFSDGADKTILVSESPHAVPWTKPEDLPFDGVLPLAVLGSHHGSQNNGFNASFADGSVRFLKCAIRPSVLHALLTRNGGETFSTDSY</sequence>
<evidence type="ECO:0000256" key="1">
    <source>
        <dbReference type="SAM" id="Phobius"/>
    </source>
</evidence>
<dbReference type="PANTHER" id="PTHR30093:SF2">
    <property type="entry name" value="TYPE II SECRETION SYSTEM PROTEIN H"/>
    <property type="match status" value="1"/>
</dbReference>
<dbReference type="KEGG" id="pbor:BSF38_03521"/>
<keyword evidence="1" id="KW-0472">Membrane</keyword>
<dbReference type="EMBL" id="CP019082">
    <property type="protein sequence ID" value="APW61989.1"/>
    <property type="molecule type" value="Genomic_DNA"/>
</dbReference>
<dbReference type="AlphaFoldDB" id="A0A1U7CSW4"/>
<protein>
    <submittedName>
        <fullName evidence="4">Uncharacterized protein</fullName>
    </submittedName>
</protein>
<name>A0A1U7CSW4_9BACT</name>
<reference evidence="5" key="1">
    <citation type="submission" date="2016-12" db="EMBL/GenBank/DDBJ databases">
        <title>Comparative genomics of four Isosphaeraceae planctomycetes: a common pool of plasmids and glycoside hydrolase genes.</title>
        <authorList>
            <person name="Ivanova A."/>
        </authorList>
    </citation>
    <scope>NUCLEOTIDE SEQUENCE [LARGE SCALE GENOMIC DNA]</scope>
    <source>
        <strain evidence="5">PX4</strain>
    </source>
</reference>
<evidence type="ECO:0000259" key="3">
    <source>
        <dbReference type="Pfam" id="PF13828"/>
    </source>
</evidence>
<dbReference type="STRING" id="1387353.BSF38_03521"/>
<keyword evidence="5" id="KW-1185">Reference proteome</keyword>
<dbReference type="InterPro" id="IPR027558">
    <property type="entry name" value="Pre_pil_HX9DG_C"/>
</dbReference>
<dbReference type="SUPFAM" id="SSF54523">
    <property type="entry name" value="Pili subunits"/>
    <property type="match status" value="1"/>
</dbReference>
<dbReference type="PANTHER" id="PTHR30093">
    <property type="entry name" value="GENERAL SECRETION PATHWAY PROTEIN G"/>
    <property type="match status" value="1"/>
</dbReference>
<evidence type="ECO:0000259" key="2">
    <source>
        <dbReference type="Pfam" id="PF07596"/>
    </source>
</evidence>
<feature type="domain" description="DUF1559" evidence="2">
    <location>
        <begin position="126"/>
        <end position="265"/>
    </location>
</feature>
<accession>A0A1U7CSW4</accession>
<organism evidence="4 5">
    <name type="scientific">Paludisphaera borealis</name>
    <dbReference type="NCBI Taxonomy" id="1387353"/>
    <lineage>
        <taxon>Bacteria</taxon>
        <taxon>Pseudomonadati</taxon>
        <taxon>Planctomycetota</taxon>
        <taxon>Planctomycetia</taxon>
        <taxon>Isosphaerales</taxon>
        <taxon>Isosphaeraceae</taxon>
        <taxon>Paludisphaera</taxon>
    </lineage>
</organism>
<proteinExistence type="predicted"/>